<dbReference type="GO" id="GO:0005739">
    <property type="term" value="C:mitochondrion"/>
    <property type="evidence" value="ECO:0007669"/>
    <property type="project" value="TreeGrafter"/>
</dbReference>
<dbReference type="SUPFAM" id="SSF110836">
    <property type="entry name" value="Hypothetical protein SAV1430"/>
    <property type="match status" value="1"/>
</dbReference>
<organism evidence="3">
    <name type="scientific">Phaffia rhodozyma</name>
    <name type="common">Yeast</name>
    <name type="synonym">Xanthophyllomyces dendrorhous</name>
    <dbReference type="NCBI Taxonomy" id="264483"/>
    <lineage>
        <taxon>Eukaryota</taxon>
        <taxon>Fungi</taxon>
        <taxon>Dikarya</taxon>
        <taxon>Basidiomycota</taxon>
        <taxon>Agaricomycotina</taxon>
        <taxon>Tremellomycetes</taxon>
        <taxon>Cystofilobasidiales</taxon>
        <taxon>Mrakiaceae</taxon>
        <taxon>Phaffia</taxon>
    </lineage>
</organism>
<dbReference type="Gene3D" id="3.30.1370.70">
    <property type="entry name" value="Scaffold protein Nfu/NifU, N-terminal domain"/>
    <property type="match status" value="1"/>
</dbReference>
<dbReference type="Pfam" id="PF01106">
    <property type="entry name" value="NifU"/>
    <property type="match status" value="1"/>
</dbReference>
<dbReference type="InterPro" id="IPR034904">
    <property type="entry name" value="FSCA_dom_sf"/>
</dbReference>
<protein>
    <submittedName>
        <fullName evidence="3">Hira-interacting protein 5</fullName>
    </submittedName>
</protein>
<dbReference type="InterPro" id="IPR036498">
    <property type="entry name" value="Nfu/NifU_N_sf"/>
</dbReference>
<dbReference type="FunFam" id="3.30.1370.70:FF:000001">
    <property type="entry name" value="NifU-like protein 4, mitochondrial"/>
    <property type="match status" value="1"/>
</dbReference>
<evidence type="ECO:0000256" key="1">
    <source>
        <dbReference type="ARBA" id="ARBA00006420"/>
    </source>
</evidence>
<dbReference type="Pfam" id="PF08712">
    <property type="entry name" value="Nfu_N"/>
    <property type="match status" value="1"/>
</dbReference>
<accession>A0A0F7SVC3</accession>
<reference evidence="3" key="1">
    <citation type="submission" date="2014-08" db="EMBL/GenBank/DDBJ databases">
        <authorList>
            <person name="Sharma Rahul"/>
            <person name="Thines Marco"/>
        </authorList>
    </citation>
    <scope>NUCLEOTIDE SEQUENCE</scope>
</reference>
<dbReference type="GO" id="GO:0005506">
    <property type="term" value="F:iron ion binding"/>
    <property type="evidence" value="ECO:0007669"/>
    <property type="project" value="InterPro"/>
</dbReference>
<dbReference type="Gene3D" id="3.30.300.130">
    <property type="entry name" value="Fe-S cluster assembly (FSCA)"/>
    <property type="match status" value="1"/>
</dbReference>
<evidence type="ECO:0000259" key="2">
    <source>
        <dbReference type="SMART" id="SM00932"/>
    </source>
</evidence>
<dbReference type="GO" id="GO:0016226">
    <property type="term" value="P:iron-sulfur cluster assembly"/>
    <property type="evidence" value="ECO:0007669"/>
    <property type="project" value="InterPro"/>
</dbReference>
<feature type="domain" description="Scaffold protein Nfu/NifU N-terminal" evidence="2">
    <location>
        <begin position="73"/>
        <end position="160"/>
    </location>
</feature>
<dbReference type="EMBL" id="LN483157">
    <property type="protein sequence ID" value="CED83898.1"/>
    <property type="molecule type" value="Genomic_DNA"/>
</dbReference>
<dbReference type="PANTHER" id="PTHR11178">
    <property type="entry name" value="IRON-SULFUR CLUSTER SCAFFOLD PROTEIN NFU-RELATED"/>
    <property type="match status" value="1"/>
</dbReference>
<dbReference type="GO" id="GO:0051536">
    <property type="term" value="F:iron-sulfur cluster binding"/>
    <property type="evidence" value="ECO:0007669"/>
    <property type="project" value="InterPro"/>
</dbReference>
<evidence type="ECO:0000313" key="3">
    <source>
        <dbReference type="EMBL" id="CED83898.1"/>
    </source>
</evidence>
<dbReference type="AlphaFoldDB" id="A0A0F7SVC3"/>
<dbReference type="InterPro" id="IPR014824">
    <property type="entry name" value="Nfu/NifU_N"/>
</dbReference>
<dbReference type="SMART" id="SM00932">
    <property type="entry name" value="Nfu_N"/>
    <property type="match status" value="1"/>
</dbReference>
<dbReference type="SUPFAM" id="SSF117916">
    <property type="entry name" value="Fe-S cluster assembly (FSCA) domain-like"/>
    <property type="match status" value="1"/>
</dbReference>
<dbReference type="InterPro" id="IPR001075">
    <property type="entry name" value="NIF_FeS_clus_asmbl_NifU_C"/>
</dbReference>
<dbReference type="FunFam" id="3.30.300.130:FF:000001">
    <property type="entry name" value="NFU1 iron-sulfur cluster scaffold"/>
    <property type="match status" value="1"/>
</dbReference>
<dbReference type="PANTHER" id="PTHR11178:SF1">
    <property type="entry name" value="NFU1 IRON-SULFUR CLUSTER SCAFFOLD HOMOLOG, MITOCHONDRIAL"/>
    <property type="match status" value="1"/>
</dbReference>
<name>A0A0F7SVC3_PHARH</name>
<sequence>MASTSRIAASALRATRPSAASWGKQAVRAPVRSSYVSSPYLTQQRSFIGLPRSTLSRSSVLKSTPSLSRSLFVQTQTTPNPNSLQFIPGTPVLSSGGTHEFLDTKSALASPLAIRLMGIEGVLSVFYGPDFVSVQKDEATPWSLIKPEVFSIIMEHFSSGLPLFKEGSKEAEDSEPEDTRILDSDSEVVAMIKELLATRIRPSIMEDGGDLEFMGFGEDTDGLVKIKLKGSCRGCSSSAVTLKSGVERMLMHYVPEVKGVEQVLGEEEQVALDEFEKFEARLAAKEVNW</sequence>
<proteinExistence type="inferred from homology"/>
<comment type="similarity">
    <text evidence="1">Belongs to the NifU family.</text>
</comment>